<dbReference type="Proteomes" id="UP001195914">
    <property type="component" value="Unassembled WGS sequence"/>
</dbReference>
<reference evidence="3" key="2">
    <citation type="submission" date="2021-05" db="EMBL/GenBank/DDBJ databases">
        <authorList>
            <person name="Pain A."/>
        </authorList>
    </citation>
    <scope>NUCLEOTIDE SEQUENCE</scope>
    <source>
        <strain evidence="3">1802A</strain>
    </source>
</reference>
<organism evidence="3 4">
    <name type="scientific">Babesia divergens</name>
    <dbReference type="NCBI Taxonomy" id="32595"/>
    <lineage>
        <taxon>Eukaryota</taxon>
        <taxon>Sar</taxon>
        <taxon>Alveolata</taxon>
        <taxon>Apicomplexa</taxon>
        <taxon>Aconoidasida</taxon>
        <taxon>Piroplasmida</taxon>
        <taxon>Babesiidae</taxon>
        <taxon>Babesia</taxon>
    </lineage>
</organism>
<evidence type="ECO:0000313" key="3">
    <source>
        <dbReference type="EMBL" id="KAK1933233.1"/>
    </source>
</evidence>
<dbReference type="PANTHER" id="PTHR13056">
    <property type="entry name" value="VACUOLAR FUSION PROTEIN CCZ1 HOMOLOG-RELATED"/>
    <property type="match status" value="1"/>
</dbReference>
<comment type="similarity">
    <text evidence="1">Belongs to the CCZ1 family.</text>
</comment>
<feature type="domain" description="CCZ1/INTU/HSP4 first Longin" evidence="2">
    <location>
        <begin position="33"/>
        <end position="134"/>
    </location>
</feature>
<dbReference type="Pfam" id="PF19031">
    <property type="entry name" value="Intu_longin_1"/>
    <property type="match status" value="1"/>
</dbReference>
<dbReference type="EMBL" id="JAHBMH010000073">
    <property type="protein sequence ID" value="KAK1933233.1"/>
    <property type="molecule type" value="Genomic_DNA"/>
</dbReference>
<name>A0AAD9LE90_BABDI</name>
<keyword evidence="4" id="KW-1185">Reference proteome</keyword>
<dbReference type="AlphaFoldDB" id="A0AAD9LE90"/>
<gene>
    <name evidence="3" type="ORF">X943_002805</name>
</gene>
<evidence type="ECO:0000259" key="2">
    <source>
        <dbReference type="Pfam" id="PF19031"/>
    </source>
</evidence>
<proteinExistence type="inferred from homology"/>
<accession>A0AAD9LE90</accession>
<reference evidence="3" key="1">
    <citation type="journal article" date="2014" name="Nucleic Acids Res.">
        <title>The evolutionary dynamics of variant antigen genes in Babesia reveal a history of genomic innovation underlying host-parasite interaction.</title>
        <authorList>
            <person name="Jackson A.P."/>
            <person name="Otto T.D."/>
            <person name="Darby A."/>
            <person name="Ramaprasad A."/>
            <person name="Xia D."/>
            <person name="Echaide I.E."/>
            <person name="Farber M."/>
            <person name="Gahlot S."/>
            <person name="Gamble J."/>
            <person name="Gupta D."/>
            <person name="Gupta Y."/>
            <person name="Jackson L."/>
            <person name="Malandrin L."/>
            <person name="Malas T.B."/>
            <person name="Moussa E."/>
            <person name="Nair M."/>
            <person name="Reid A.J."/>
            <person name="Sanders M."/>
            <person name="Sharma J."/>
            <person name="Tracey A."/>
            <person name="Quail M.A."/>
            <person name="Weir W."/>
            <person name="Wastling J.M."/>
            <person name="Hall N."/>
            <person name="Willadsen P."/>
            <person name="Lingelbach K."/>
            <person name="Shiels B."/>
            <person name="Tait A."/>
            <person name="Berriman M."/>
            <person name="Allred D.R."/>
            <person name="Pain A."/>
        </authorList>
    </citation>
    <scope>NUCLEOTIDE SEQUENCE</scope>
    <source>
        <strain evidence="3">1802A</strain>
    </source>
</reference>
<dbReference type="GO" id="GO:0016192">
    <property type="term" value="P:vesicle-mediated transport"/>
    <property type="evidence" value="ECO:0007669"/>
    <property type="project" value="InterPro"/>
</dbReference>
<dbReference type="PANTHER" id="PTHR13056:SF0">
    <property type="entry name" value="VACUOLAR FUSION PROTEIN CCZ1 HOMOLOG-RELATED"/>
    <property type="match status" value="1"/>
</dbReference>
<protein>
    <recommendedName>
        <fullName evidence="2">CCZ1/INTU/HSP4 first Longin domain-containing protein</fullName>
    </recommendedName>
</protein>
<dbReference type="InterPro" id="IPR043987">
    <property type="entry name" value="CCZ1/INTU/HSP4_longin_1"/>
</dbReference>
<dbReference type="InterPro" id="IPR013176">
    <property type="entry name" value="Ccz1"/>
</dbReference>
<evidence type="ECO:0000313" key="4">
    <source>
        <dbReference type="Proteomes" id="UP001195914"/>
    </source>
</evidence>
<sequence length="438" mass="50257">MARVSTIFVFDLNQKSPKPHPSDEEIQFDFSKDAKLLYYYPEYREVEERRSHFGLIEGLIGLLGTFTTNKIDFLRTKLFTTTISEWCKDVYLVVCFKNEDLSTSEMGEYSHHWKNFMTKVVLENAKHIFELLYGPLHAFLEPSSESKESLERLRLAFDEILPPFITKAGGDSLHILNSWEASYKSQANAACALDAQTLIEDLCTRFDAVKGFLFICDKQLIHSSLDMDDMLLLYTYLLKHQGRICKNQEFCLDRTVKVKGDVQILDSEAGTPFGPRIHLKGNHYNLCAICHKDLYLVLLLQAEDVFFTISRIKEYLGGLPHGLGAMLKSLQQPASTHNLKTVSMNSATKTIRSFGYDNIDEKSLKELHIIYNIHQLLDSGAKRINNVHLRTKCGWFSAKVSNDREVYRVLTNESMNLTDVKTTFQDFTETYLGGIYFI</sequence>
<comment type="caution">
    <text evidence="3">The sequence shown here is derived from an EMBL/GenBank/DDBJ whole genome shotgun (WGS) entry which is preliminary data.</text>
</comment>
<dbReference type="GO" id="GO:0035658">
    <property type="term" value="C:Mon1-Ccz1 complex"/>
    <property type="evidence" value="ECO:0007669"/>
    <property type="project" value="InterPro"/>
</dbReference>
<evidence type="ECO:0000256" key="1">
    <source>
        <dbReference type="ARBA" id="ARBA00005352"/>
    </source>
</evidence>